<evidence type="ECO:0000313" key="2">
    <source>
        <dbReference type="Proteomes" id="UP000054270"/>
    </source>
</evidence>
<dbReference type="Proteomes" id="UP000054270">
    <property type="component" value="Unassembled WGS sequence"/>
</dbReference>
<accession>A0A0D2KYC2</accession>
<dbReference type="AlphaFoldDB" id="A0A0D2KYC2"/>
<keyword evidence="2" id="KW-1185">Reference proteome</keyword>
<evidence type="ECO:0000313" key="1">
    <source>
        <dbReference type="EMBL" id="KJA19527.1"/>
    </source>
</evidence>
<organism evidence="1 2">
    <name type="scientific">Hypholoma sublateritium (strain FD-334 SS-4)</name>
    <dbReference type="NCBI Taxonomy" id="945553"/>
    <lineage>
        <taxon>Eukaryota</taxon>
        <taxon>Fungi</taxon>
        <taxon>Dikarya</taxon>
        <taxon>Basidiomycota</taxon>
        <taxon>Agaricomycotina</taxon>
        <taxon>Agaricomycetes</taxon>
        <taxon>Agaricomycetidae</taxon>
        <taxon>Agaricales</taxon>
        <taxon>Agaricineae</taxon>
        <taxon>Strophariaceae</taxon>
        <taxon>Hypholoma</taxon>
    </lineage>
</organism>
<proteinExistence type="predicted"/>
<protein>
    <submittedName>
        <fullName evidence="1">Uncharacterized protein</fullName>
    </submittedName>
</protein>
<dbReference type="EMBL" id="KN817577">
    <property type="protein sequence ID" value="KJA19527.1"/>
    <property type="molecule type" value="Genomic_DNA"/>
</dbReference>
<name>A0A0D2KYC2_HYPSF</name>
<gene>
    <name evidence="1" type="ORF">HYPSUDRAFT_89429</name>
</gene>
<reference evidence="2" key="1">
    <citation type="submission" date="2014-04" db="EMBL/GenBank/DDBJ databases">
        <title>Evolutionary Origins and Diversification of the Mycorrhizal Mutualists.</title>
        <authorList>
            <consortium name="DOE Joint Genome Institute"/>
            <consortium name="Mycorrhizal Genomics Consortium"/>
            <person name="Kohler A."/>
            <person name="Kuo A."/>
            <person name="Nagy L.G."/>
            <person name="Floudas D."/>
            <person name="Copeland A."/>
            <person name="Barry K.W."/>
            <person name="Cichocki N."/>
            <person name="Veneault-Fourrey C."/>
            <person name="LaButti K."/>
            <person name="Lindquist E.A."/>
            <person name="Lipzen A."/>
            <person name="Lundell T."/>
            <person name="Morin E."/>
            <person name="Murat C."/>
            <person name="Riley R."/>
            <person name="Ohm R."/>
            <person name="Sun H."/>
            <person name="Tunlid A."/>
            <person name="Henrissat B."/>
            <person name="Grigoriev I.V."/>
            <person name="Hibbett D.S."/>
            <person name="Martin F."/>
        </authorList>
    </citation>
    <scope>NUCLEOTIDE SEQUENCE [LARGE SCALE GENOMIC DNA]</scope>
    <source>
        <strain evidence="2">FD-334 SS-4</strain>
    </source>
</reference>
<sequence length="82" mass="9273">MSRVYSLISAISLSTDRWTQIRIKRGAISLQSPYGPYLTGSTRPTRNPLEIFLLTCVLFSPKDLLSQFHVPRKHEALAGTRI</sequence>